<protein>
    <recommendedName>
        <fullName evidence="5">BED-type domain-containing protein</fullName>
    </recommendedName>
</protein>
<name>A0AAP0NC37_LIQFO</name>
<evidence type="ECO:0000259" key="5">
    <source>
        <dbReference type="Pfam" id="PF02892"/>
    </source>
</evidence>
<dbReference type="GO" id="GO:0006357">
    <property type="term" value="P:regulation of transcription by RNA polymerase II"/>
    <property type="evidence" value="ECO:0007669"/>
    <property type="project" value="TreeGrafter"/>
</dbReference>
<dbReference type="SUPFAM" id="SSF57667">
    <property type="entry name" value="beta-beta-alpha zinc fingers"/>
    <property type="match status" value="1"/>
</dbReference>
<accession>A0AAP0NC37</accession>
<keyword evidence="1" id="KW-0479">Metal-binding</keyword>
<evidence type="ECO:0000256" key="4">
    <source>
        <dbReference type="SAM" id="MobiDB-lite"/>
    </source>
</evidence>
<feature type="compositionally biased region" description="Basic and acidic residues" evidence="4">
    <location>
        <begin position="7"/>
        <end position="20"/>
    </location>
</feature>
<evidence type="ECO:0000256" key="1">
    <source>
        <dbReference type="ARBA" id="ARBA00022723"/>
    </source>
</evidence>
<dbReference type="GO" id="GO:0008270">
    <property type="term" value="F:zinc ion binding"/>
    <property type="evidence" value="ECO:0007669"/>
    <property type="project" value="UniProtKB-KW"/>
</dbReference>
<keyword evidence="7" id="KW-1185">Reference proteome</keyword>
<dbReference type="GO" id="GO:1990837">
    <property type="term" value="F:sequence-specific double-stranded DNA binding"/>
    <property type="evidence" value="ECO:0007669"/>
    <property type="project" value="TreeGrafter"/>
</dbReference>
<evidence type="ECO:0000313" key="6">
    <source>
        <dbReference type="EMBL" id="KAK9268324.1"/>
    </source>
</evidence>
<feature type="region of interest" description="Disordered" evidence="4">
    <location>
        <begin position="1"/>
        <end position="29"/>
    </location>
</feature>
<dbReference type="AlphaFoldDB" id="A0AAP0NC37"/>
<reference evidence="6 7" key="1">
    <citation type="journal article" date="2024" name="Plant J.">
        <title>Genome sequences and population genomics reveal climatic adaptation and genomic divergence between two closely related sweetgum species.</title>
        <authorList>
            <person name="Xu W.Q."/>
            <person name="Ren C.Q."/>
            <person name="Zhang X.Y."/>
            <person name="Comes H.P."/>
            <person name="Liu X.H."/>
            <person name="Li Y.G."/>
            <person name="Kettle C.J."/>
            <person name="Jalonen R."/>
            <person name="Gaisberger H."/>
            <person name="Ma Y.Z."/>
            <person name="Qiu Y.X."/>
        </authorList>
    </citation>
    <scope>NUCLEOTIDE SEQUENCE [LARGE SCALE GENOMIC DNA]</scope>
    <source>
        <strain evidence="6">Hangzhou</strain>
    </source>
</reference>
<gene>
    <name evidence="6" type="ORF">L1049_000072</name>
</gene>
<evidence type="ECO:0000256" key="2">
    <source>
        <dbReference type="ARBA" id="ARBA00022771"/>
    </source>
</evidence>
<dbReference type="InterPro" id="IPR053031">
    <property type="entry name" value="Cuticle_assoc_protein"/>
</dbReference>
<evidence type="ECO:0000256" key="3">
    <source>
        <dbReference type="ARBA" id="ARBA00022833"/>
    </source>
</evidence>
<dbReference type="GO" id="GO:0005634">
    <property type="term" value="C:nucleus"/>
    <property type="evidence" value="ECO:0007669"/>
    <property type="project" value="TreeGrafter"/>
</dbReference>
<dbReference type="SMART" id="SM00614">
    <property type="entry name" value="ZnF_BED"/>
    <property type="match status" value="1"/>
</dbReference>
<evidence type="ECO:0000313" key="7">
    <source>
        <dbReference type="Proteomes" id="UP001415857"/>
    </source>
</evidence>
<proteinExistence type="predicted"/>
<sequence>MSQPNGHDGDKDVVEMKDDLAPNSPKKQKLTSPVWLDFKKFKGSEGQDVAKCNHCKKVFVGVSSKGINHLKNHLSRCLAKTNRDIAQQMLSLTKNPSNSATKVQTHKFSKRKVGWILQE</sequence>
<dbReference type="InterPro" id="IPR003656">
    <property type="entry name" value="Znf_BED"/>
</dbReference>
<keyword evidence="2" id="KW-0863">Zinc-finger</keyword>
<dbReference type="EMBL" id="JBBPBK010000015">
    <property type="protein sequence ID" value="KAK9268324.1"/>
    <property type="molecule type" value="Genomic_DNA"/>
</dbReference>
<dbReference type="PANTHER" id="PTHR34396:SF25">
    <property type="entry name" value="BOUNDARY ELEMENT ASSOCIATED FACTOR"/>
    <property type="match status" value="1"/>
</dbReference>
<dbReference type="PANTHER" id="PTHR34396">
    <property type="entry name" value="OS03G0264950 PROTEIN-RELATED"/>
    <property type="match status" value="1"/>
</dbReference>
<dbReference type="Pfam" id="PF02892">
    <property type="entry name" value="zf-BED"/>
    <property type="match status" value="1"/>
</dbReference>
<feature type="domain" description="BED-type" evidence="5">
    <location>
        <begin position="47"/>
        <end position="77"/>
    </location>
</feature>
<organism evidence="6 7">
    <name type="scientific">Liquidambar formosana</name>
    <name type="common">Formosan gum</name>
    <dbReference type="NCBI Taxonomy" id="63359"/>
    <lineage>
        <taxon>Eukaryota</taxon>
        <taxon>Viridiplantae</taxon>
        <taxon>Streptophyta</taxon>
        <taxon>Embryophyta</taxon>
        <taxon>Tracheophyta</taxon>
        <taxon>Spermatophyta</taxon>
        <taxon>Magnoliopsida</taxon>
        <taxon>eudicotyledons</taxon>
        <taxon>Gunneridae</taxon>
        <taxon>Pentapetalae</taxon>
        <taxon>Saxifragales</taxon>
        <taxon>Altingiaceae</taxon>
        <taxon>Liquidambar</taxon>
    </lineage>
</organism>
<dbReference type="Proteomes" id="UP001415857">
    <property type="component" value="Unassembled WGS sequence"/>
</dbReference>
<comment type="caution">
    <text evidence="6">The sequence shown here is derived from an EMBL/GenBank/DDBJ whole genome shotgun (WGS) entry which is preliminary data.</text>
</comment>
<dbReference type="InterPro" id="IPR036236">
    <property type="entry name" value="Znf_C2H2_sf"/>
</dbReference>
<keyword evidence="3" id="KW-0862">Zinc</keyword>